<dbReference type="InterPro" id="IPR050330">
    <property type="entry name" value="Bact_OuterMem_StrucFunc"/>
</dbReference>
<accession>A0AA49FKN2</accession>
<dbReference type="InterPro" id="IPR006664">
    <property type="entry name" value="OMP_bac"/>
</dbReference>
<sequence length="183" mass="19951">MRPILPIAASLALLLAACGSQPPASEQTPAGVEDRSPKAVVAEPASVPVPPPAPVAVDPYDPANLKDPKSILSKRSVFFDYDQYVIRDEFKPLVESHAQFLIRNPKMKMLIQGNADERGSREYNLALGQKRAEAVKKALALLGASEGQMESVSLGEEKPRCTEQAEACWAQNRRGDMLYTGEY</sequence>
<feature type="region of interest" description="Disordered" evidence="9">
    <location>
        <begin position="21"/>
        <end position="45"/>
    </location>
</feature>
<dbReference type="NCBIfam" id="TIGR02802">
    <property type="entry name" value="Pal_lipo"/>
    <property type="match status" value="1"/>
</dbReference>
<feature type="signal peptide" evidence="10">
    <location>
        <begin position="1"/>
        <end position="24"/>
    </location>
</feature>
<feature type="domain" description="OmpA-like" evidence="11">
    <location>
        <begin position="66"/>
        <end position="183"/>
    </location>
</feature>
<evidence type="ECO:0000256" key="1">
    <source>
        <dbReference type="ARBA" id="ARBA00022618"/>
    </source>
</evidence>
<dbReference type="InterPro" id="IPR006665">
    <property type="entry name" value="OmpA-like"/>
</dbReference>
<proteinExistence type="inferred from homology"/>
<keyword evidence="5 8" id="KW-0998">Cell outer membrane</keyword>
<dbReference type="InterPro" id="IPR014169">
    <property type="entry name" value="Pal_lipo_C"/>
</dbReference>
<keyword evidence="1 8" id="KW-0132">Cell division</keyword>
<comment type="function">
    <text evidence="8">Part of the Tol-Pal system, which plays a role in outer membrane invagination during cell division and is important for maintaining outer membrane integrity.</text>
</comment>
<dbReference type="HAMAP" id="MF_02204">
    <property type="entry name" value="Pal"/>
    <property type="match status" value="1"/>
</dbReference>
<keyword evidence="2 8" id="KW-0732">Signal</keyword>
<dbReference type="GO" id="GO:0009279">
    <property type="term" value="C:cell outer membrane"/>
    <property type="evidence" value="ECO:0007669"/>
    <property type="project" value="UniProtKB-SubCell"/>
</dbReference>
<evidence type="ECO:0000256" key="5">
    <source>
        <dbReference type="ARBA" id="ARBA00023237"/>
    </source>
</evidence>
<organism evidence="12">
    <name type="scientific">Candidatus Nitricoxidivorans perseverans</name>
    <dbReference type="NCBI Taxonomy" id="2975601"/>
    <lineage>
        <taxon>Bacteria</taxon>
        <taxon>Pseudomonadati</taxon>
        <taxon>Pseudomonadota</taxon>
        <taxon>Betaproteobacteria</taxon>
        <taxon>Nitrosomonadales</taxon>
        <taxon>Sterolibacteriaceae</taxon>
        <taxon>Candidatus Nitricoxidivorans</taxon>
    </lineage>
</organism>
<evidence type="ECO:0000256" key="3">
    <source>
        <dbReference type="ARBA" id="ARBA00023136"/>
    </source>
</evidence>
<keyword evidence="4 8" id="KW-0564">Palmitate</keyword>
<evidence type="ECO:0000256" key="7">
    <source>
        <dbReference type="ARBA" id="ARBA00023306"/>
    </source>
</evidence>
<evidence type="ECO:0000256" key="8">
    <source>
        <dbReference type="HAMAP-Rule" id="MF_02204"/>
    </source>
</evidence>
<evidence type="ECO:0000259" key="11">
    <source>
        <dbReference type="PROSITE" id="PS51123"/>
    </source>
</evidence>
<dbReference type="Gene3D" id="3.30.1330.60">
    <property type="entry name" value="OmpA-like domain"/>
    <property type="match status" value="1"/>
</dbReference>
<comment type="subunit">
    <text evidence="8">The Tol-Pal system is composed of five core proteins: the inner membrane proteins TolA, TolQ and TolR, the periplasmic protein TolB and the outer membrane protein Pal. They form a network linking the inner and outer membranes and the peptidoglycan layer.</text>
</comment>
<dbReference type="PROSITE" id="PS51123">
    <property type="entry name" value="OMPA_2"/>
    <property type="match status" value="1"/>
</dbReference>
<evidence type="ECO:0000256" key="10">
    <source>
        <dbReference type="SAM" id="SignalP"/>
    </source>
</evidence>
<reference evidence="12" key="1">
    <citation type="journal article" date="2023" name="Nat. Microbiol.">
        <title>Enrichment and characterization of a nitric oxide-reducing microbial community in a continuous bioreactor.</title>
        <authorList>
            <person name="Garrido-Amador P."/>
            <person name="Stortenbeker N."/>
            <person name="Wessels H.J.C.T."/>
            <person name="Speth D.R."/>
            <person name="Garcia-Heredia I."/>
            <person name="Kartal B."/>
        </authorList>
    </citation>
    <scope>NUCLEOTIDE SEQUENCE</scope>
    <source>
        <strain evidence="12">MAG1</strain>
    </source>
</reference>
<feature type="chain" id="PRO_5041408911" description="Peptidoglycan-associated lipoprotein" evidence="10">
    <location>
        <begin position="25"/>
        <end position="183"/>
    </location>
</feature>
<evidence type="ECO:0000256" key="6">
    <source>
        <dbReference type="ARBA" id="ARBA00023288"/>
    </source>
</evidence>
<dbReference type="Proteomes" id="UP001234916">
    <property type="component" value="Chromosome"/>
</dbReference>
<evidence type="ECO:0000313" key="12">
    <source>
        <dbReference type="EMBL" id="WIM05180.1"/>
    </source>
</evidence>
<dbReference type="AlphaFoldDB" id="A0AA49FKN2"/>
<dbReference type="EMBL" id="CP107246">
    <property type="protein sequence ID" value="WIM05180.1"/>
    <property type="molecule type" value="Genomic_DNA"/>
</dbReference>
<dbReference type="SUPFAM" id="SSF103088">
    <property type="entry name" value="OmpA-like"/>
    <property type="match status" value="1"/>
</dbReference>
<dbReference type="CDD" id="cd07185">
    <property type="entry name" value="OmpA_C-like"/>
    <property type="match status" value="1"/>
</dbReference>
<keyword evidence="6 8" id="KW-0449">Lipoprotein</keyword>
<evidence type="ECO:0000256" key="4">
    <source>
        <dbReference type="ARBA" id="ARBA00023139"/>
    </source>
</evidence>
<dbReference type="GO" id="GO:0051301">
    <property type="term" value="P:cell division"/>
    <property type="evidence" value="ECO:0007669"/>
    <property type="project" value="UniProtKB-UniRule"/>
</dbReference>
<dbReference type="PRINTS" id="PR01021">
    <property type="entry name" value="OMPADOMAIN"/>
</dbReference>
<name>A0AA49FKN2_9PROT</name>
<dbReference type="InterPro" id="IPR039001">
    <property type="entry name" value="Pal"/>
</dbReference>
<dbReference type="KEGG" id="npv:OHM77_10805"/>
<evidence type="ECO:0000256" key="2">
    <source>
        <dbReference type="ARBA" id="ARBA00022729"/>
    </source>
</evidence>
<protein>
    <recommendedName>
        <fullName evidence="8">Peptidoglycan-associated lipoprotein</fullName>
        <shortName evidence="8">PAL</shortName>
    </recommendedName>
</protein>
<gene>
    <name evidence="8 12" type="primary">pal</name>
    <name evidence="12" type="ORF">OHM77_10805</name>
</gene>
<dbReference type="PANTHER" id="PTHR30329:SF21">
    <property type="entry name" value="LIPOPROTEIN YIAD-RELATED"/>
    <property type="match status" value="1"/>
</dbReference>
<comment type="subcellular location">
    <subcellularLocation>
        <location evidence="8">Cell outer membrane</location>
        <topology evidence="8">Lipid-anchor</topology>
    </subcellularLocation>
</comment>
<dbReference type="Pfam" id="PF00691">
    <property type="entry name" value="OmpA"/>
    <property type="match status" value="1"/>
</dbReference>
<keyword evidence="3 8" id="KW-0472">Membrane</keyword>
<dbReference type="PANTHER" id="PTHR30329">
    <property type="entry name" value="STATOR ELEMENT OF FLAGELLAR MOTOR COMPLEX"/>
    <property type="match status" value="1"/>
</dbReference>
<dbReference type="InterPro" id="IPR036737">
    <property type="entry name" value="OmpA-like_sf"/>
</dbReference>
<keyword evidence="7 8" id="KW-0131">Cell cycle</keyword>
<comment type="similarity">
    <text evidence="8">Belongs to the Pal lipoprotein family.</text>
</comment>
<evidence type="ECO:0000256" key="9">
    <source>
        <dbReference type="SAM" id="MobiDB-lite"/>
    </source>
</evidence>
<dbReference type="PROSITE" id="PS51257">
    <property type="entry name" value="PROKAR_LIPOPROTEIN"/>
    <property type="match status" value="1"/>
</dbReference>